<dbReference type="Proteomes" id="UP000726737">
    <property type="component" value="Unassembled WGS sequence"/>
</dbReference>
<name>A0A9P6PFB3_9FUNG</name>
<evidence type="ECO:0000256" key="1">
    <source>
        <dbReference type="SAM" id="MobiDB-lite"/>
    </source>
</evidence>
<sequence>QQQQQQQQYQQNRNQKPRPRSQNNIPSSKSKRAQRRKDIEATTESLADADQDAVDQSPPMNPSSPPSSTDSEDSEFTALQSKPQARSPRGSNNNSGNKQNGRSSKGFGQPAAISPQRSSSAPVVPQLRKGMTTPQKYQSDAQGSHQQFGGRKPSFGSASAFPLDMADSQLRPSVSKANSADKVMLADRVNADKKSTLYAGPTFHNSPAPTSLPIPAFARSWGNSPIESAVEKLPPSPFFAEAASPQLNSMRPQRTQSEASGWMAHNSMPGILPHHASIGVNFHLPERMTTSSYSLDMPTMHEADHLMEISQNLRNLLKIQSQ</sequence>
<dbReference type="OrthoDB" id="2142961at2759"/>
<accession>A0A9P6PFB3</accession>
<comment type="caution">
    <text evidence="2">The sequence shown here is derived from an EMBL/GenBank/DDBJ whole genome shotgun (WGS) entry which is preliminary data.</text>
</comment>
<dbReference type="EMBL" id="JAAAJA010001608">
    <property type="protein sequence ID" value="KAG0247092.1"/>
    <property type="molecule type" value="Genomic_DNA"/>
</dbReference>
<feature type="region of interest" description="Disordered" evidence="1">
    <location>
        <begin position="1"/>
        <end position="160"/>
    </location>
</feature>
<dbReference type="AlphaFoldDB" id="A0A9P6PFB3"/>
<gene>
    <name evidence="2" type="ORF">BG011_002051</name>
</gene>
<proteinExistence type="predicted"/>
<dbReference type="InterPro" id="IPR028322">
    <property type="entry name" value="PNRC-like_rgn"/>
</dbReference>
<protein>
    <submittedName>
        <fullName evidence="2">Uncharacterized protein</fullName>
    </submittedName>
</protein>
<keyword evidence="3" id="KW-1185">Reference proteome</keyword>
<feature type="non-terminal residue" evidence="2">
    <location>
        <position position="1"/>
    </location>
</feature>
<dbReference type="Pfam" id="PF15365">
    <property type="entry name" value="PNRC"/>
    <property type="match status" value="1"/>
</dbReference>
<evidence type="ECO:0000313" key="2">
    <source>
        <dbReference type="EMBL" id="KAG0247092.1"/>
    </source>
</evidence>
<evidence type="ECO:0000313" key="3">
    <source>
        <dbReference type="Proteomes" id="UP000726737"/>
    </source>
</evidence>
<feature type="compositionally biased region" description="Low complexity" evidence="1">
    <location>
        <begin position="90"/>
        <end position="106"/>
    </location>
</feature>
<feature type="compositionally biased region" description="Low complexity" evidence="1">
    <location>
        <begin position="1"/>
        <end position="24"/>
    </location>
</feature>
<dbReference type="GO" id="GO:0016071">
    <property type="term" value="P:mRNA metabolic process"/>
    <property type="evidence" value="ECO:0007669"/>
    <property type="project" value="UniProtKB-ARBA"/>
</dbReference>
<feature type="compositionally biased region" description="Polar residues" evidence="1">
    <location>
        <begin position="132"/>
        <end position="147"/>
    </location>
</feature>
<reference evidence="2" key="1">
    <citation type="journal article" date="2020" name="Fungal Divers.">
        <title>Resolving the Mortierellaceae phylogeny through synthesis of multi-gene phylogenetics and phylogenomics.</title>
        <authorList>
            <person name="Vandepol N."/>
            <person name="Liber J."/>
            <person name="Desiro A."/>
            <person name="Na H."/>
            <person name="Kennedy M."/>
            <person name="Barry K."/>
            <person name="Grigoriev I.V."/>
            <person name="Miller A.N."/>
            <person name="O'Donnell K."/>
            <person name="Stajich J.E."/>
            <person name="Bonito G."/>
        </authorList>
    </citation>
    <scope>NUCLEOTIDE SEQUENCE</scope>
    <source>
        <strain evidence="2">KOD948</strain>
    </source>
</reference>
<organism evidence="2 3">
    <name type="scientific">Mortierella polycephala</name>
    <dbReference type="NCBI Taxonomy" id="41804"/>
    <lineage>
        <taxon>Eukaryota</taxon>
        <taxon>Fungi</taxon>
        <taxon>Fungi incertae sedis</taxon>
        <taxon>Mucoromycota</taxon>
        <taxon>Mortierellomycotina</taxon>
        <taxon>Mortierellomycetes</taxon>
        <taxon>Mortierellales</taxon>
        <taxon>Mortierellaceae</taxon>
        <taxon>Mortierella</taxon>
    </lineage>
</organism>